<reference evidence="8 10" key="1">
    <citation type="submission" date="2022-12" db="EMBL/GenBank/DDBJ databases">
        <title>Chromosome-level genome of Tegillarca granosa.</title>
        <authorList>
            <person name="Kim J."/>
        </authorList>
    </citation>
    <scope>NUCLEOTIDE SEQUENCE [LARGE SCALE GENOMIC DNA]</scope>
    <source>
        <strain evidence="8">Teg-2019</strain>
        <tissue evidence="8">Adductor muscle</tissue>
    </source>
</reference>
<dbReference type="Pfam" id="PF00031">
    <property type="entry name" value="Cystatin"/>
    <property type="match status" value="1"/>
</dbReference>
<dbReference type="PANTHER" id="PTHR11414">
    <property type="entry name" value="CYSTATIN FAMILY MEMBER"/>
    <property type="match status" value="1"/>
</dbReference>
<dbReference type="Proteomes" id="UP001217089">
    <property type="component" value="Unassembled WGS sequence"/>
</dbReference>
<dbReference type="Gene3D" id="3.10.450.10">
    <property type="match status" value="1"/>
</dbReference>
<evidence type="ECO:0000313" key="9">
    <source>
        <dbReference type="EMBL" id="KAJ8298344.1"/>
    </source>
</evidence>
<evidence type="ECO:0000313" key="8">
    <source>
        <dbReference type="EMBL" id="KAJ8297894.1"/>
    </source>
</evidence>
<evidence type="ECO:0000256" key="3">
    <source>
        <dbReference type="ARBA" id="ARBA00022490"/>
    </source>
</evidence>
<keyword evidence="6" id="KW-0732">Signal</keyword>
<evidence type="ECO:0000256" key="2">
    <source>
        <dbReference type="ARBA" id="ARBA00009403"/>
    </source>
</evidence>
<protein>
    <recommendedName>
        <fullName evidence="7">Cystatin domain-containing protein</fullName>
    </recommendedName>
</protein>
<feature type="signal peptide" evidence="6">
    <location>
        <begin position="1"/>
        <end position="23"/>
    </location>
</feature>
<evidence type="ECO:0000256" key="4">
    <source>
        <dbReference type="ARBA" id="ARBA00022690"/>
    </source>
</evidence>
<evidence type="ECO:0000313" key="10">
    <source>
        <dbReference type="Proteomes" id="UP001217089"/>
    </source>
</evidence>
<sequence length="125" mass="13625">MASFKTATLAVFVFALLAVFVASRRLGGRPGGLGREKPADSSIQSLIEEVRGSVESRVGQNFASYEAVSYKSQVVAGTVYYVKVKVAEGDFIHVKVFRPLPVYGNTPRLMDVQTGKAENDAIEYF</sequence>
<comment type="similarity">
    <text evidence="2">Belongs to the cystatin family.</text>
</comment>
<evidence type="ECO:0000256" key="6">
    <source>
        <dbReference type="SAM" id="SignalP"/>
    </source>
</evidence>
<proteinExistence type="inferred from homology"/>
<feature type="domain" description="Cystatin" evidence="7">
    <location>
        <begin position="37"/>
        <end position="102"/>
    </location>
</feature>
<dbReference type="SUPFAM" id="SSF54403">
    <property type="entry name" value="Cystatin/monellin"/>
    <property type="match status" value="1"/>
</dbReference>
<feature type="chain" id="PRO_5045031191" description="Cystatin domain-containing protein" evidence="6">
    <location>
        <begin position="24"/>
        <end position="125"/>
    </location>
</feature>
<evidence type="ECO:0000256" key="1">
    <source>
        <dbReference type="ARBA" id="ARBA00004496"/>
    </source>
</evidence>
<keyword evidence="4" id="KW-0646">Protease inhibitor</keyword>
<dbReference type="PRINTS" id="PR00295">
    <property type="entry name" value="STEFINA"/>
</dbReference>
<dbReference type="PROSITE" id="PS00287">
    <property type="entry name" value="CYSTATIN"/>
    <property type="match status" value="1"/>
</dbReference>
<comment type="caution">
    <text evidence="8">The sequence shown here is derived from an EMBL/GenBank/DDBJ whole genome shotgun (WGS) entry which is preliminary data.</text>
</comment>
<dbReference type="PANTHER" id="PTHR11414:SF21">
    <property type="entry name" value="CYSTATIN 14A, TANDEM DUPLICATE 1-RELATED"/>
    <property type="match status" value="1"/>
</dbReference>
<dbReference type="EMBL" id="JARBDR010000923">
    <property type="protein sequence ID" value="KAJ8297894.1"/>
    <property type="molecule type" value="Genomic_DNA"/>
</dbReference>
<evidence type="ECO:0000256" key="5">
    <source>
        <dbReference type="ARBA" id="ARBA00022704"/>
    </source>
</evidence>
<dbReference type="InterPro" id="IPR001713">
    <property type="entry name" value="Prot_inh_stefin"/>
</dbReference>
<organism evidence="8 10">
    <name type="scientific">Tegillarca granosa</name>
    <name type="common">Malaysian cockle</name>
    <name type="synonym">Anadara granosa</name>
    <dbReference type="NCBI Taxonomy" id="220873"/>
    <lineage>
        <taxon>Eukaryota</taxon>
        <taxon>Metazoa</taxon>
        <taxon>Spiralia</taxon>
        <taxon>Lophotrochozoa</taxon>
        <taxon>Mollusca</taxon>
        <taxon>Bivalvia</taxon>
        <taxon>Autobranchia</taxon>
        <taxon>Pteriomorphia</taxon>
        <taxon>Arcoida</taxon>
        <taxon>Arcoidea</taxon>
        <taxon>Arcidae</taxon>
        <taxon>Tegillarca</taxon>
    </lineage>
</organism>
<keyword evidence="10" id="KW-1185">Reference proteome</keyword>
<dbReference type="InterPro" id="IPR018073">
    <property type="entry name" value="Prot_inh_cystat_CS"/>
</dbReference>
<dbReference type="InterPro" id="IPR000010">
    <property type="entry name" value="Cystatin_dom"/>
</dbReference>
<evidence type="ECO:0000259" key="7">
    <source>
        <dbReference type="Pfam" id="PF00031"/>
    </source>
</evidence>
<comment type="subcellular location">
    <subcellularLocation>
        <location evidence="1">Cytoplasm</location>
    </subcellularLocation>
</comment>
<dbReference type="EMBL" id="JARBDR010000923">
    <property type="protein sequence ID" value="KAJ8298344.1"/>
    <property type="molecule type" value="Genomic_DNA"/>
</dbReference>
<accession>A0ABQ9DXU9</accession>
<name>A0ABQ9DXU9_TEGGR</name>
<keyword evidence="3" id="KW-0963">Cytoplasm</keyword>
<keyword evidence="5" id="KW-0789">Thiol protease inhibitor</keyword>
<dbReference type="CDD" id="cd00042">
    <property type="entry name" value="CY"/>
    <property type="match status" value="1"/>
</dbReference>
<dbReference type="InterPro" id="IPR046350">
    <property type="entry name" value="Cystatin_sf"/>
</dbReference>
<gene>
    <name evidence="8" type="ORF">KUTeg_024425</name>
    <name evidence="9" type="ORF">KUTeg_024875</name>
</gene>